<dbReference type="CDD" id="cd00805">
    <property type="entry name" value="TyrRS_core"/>
    <property type="match status" value="1"/>
</dbReference>
<accession>A0A517R9S8</accession>
<dbReference type="AlphaFoldDB" id="A0A517R9S8"/>
<evidence type="ECO:0000256" key="8">
    <source>
        <dbReference type="NCBIfam" id="TIGR00234"/>
    </source>
</evidence>
<comment type="catalytic activity">
    <reaction evidence="7">
        <text>tRNA(Tyr) + L-tyrosine + ATP = L-tyrosyl-tRNA(Tyr) + AMP + diphosphate + H(+)</text>
        <dbReference type="Rhea" id="RHEA:10220"/>
        <dbReference type="Rhea" id="RHEA-COMP:9706"/>
        <dbReference type="Rhea" id="RHEA-COMP:9707"/>
        <dbReference type="ChEBI" id="CHEBI:15378"/>
        <dbReference type="ChEBI" id="CHEBI:30616"/>
        <dbReference type="ChEBI" id="CHEBI:33019"/>
        <dbReference type="ChEBI" id="CHEBI:58315"/>
        <dbReference type="ChEBI" id="CHEBI:78442"/>
        <dbReference type="ChEBI" id="CHEBI:78536"/>
        <dbReference type="ChEBI" id="CHEBI:456215"/>
        <dbReference type="EC" id="6.1.1.1"/>
    </reaction>
</comment>
<dbReference type="SUPFAM" id="SSF55174">
    <property type="entry name" value="Alpha-L RNA-binding motif"/>
    <property type="match status" value="1"/>
</dbReference>
<evidence type="ECO:0000256" key="4">
    <source>
        <dbReference type="ARBA" id="ARBA00022840"/>
    </source>
</evidence>
<sequence length="407" mass="45697">MQFLPVEEQLAVIRRGVEKIVPEQELAEKLKWSRESGIPLRVKYGIDPTGIDLHLGHTVPMRKMRQFQELGHQAVIIIGNYTALVGDPSGRDETRARLTAEQVEANAVDYLNQVGKVIDLEQAEVVRNGDWFSKMNFADILELCSKVTVAQLLTRDDFSKRYREEAAIYLHECLYPIMQAWDSVEIKADIELGGTEQLYSFMLARDLQKDQGLKQQVSVMSPILVGTDGVRRMGKSLGNYIGISEAPYEMMKKFMQLSDDSMPMFYELLTDFPLEEVKTILQGHPKEAKVQLAKTIITEYHDAAEAEEAAQRWQREIGSGGMPAEIPVVTLSKSKLNEDGTLPAANLLKEAGLCTSTSEARRSIQQKGAKMGEEKILIDAHDQAIAVESGLLLWVGRKRFCQVELVD</sequence>
<evidence type="ECO:0000256" key="1">
    <source>
        <dbReference type="ARBA" id="ARBA00013160"/>
    </source>
</evidence>
<keyword evidence="3 9" id="KW-0547">Nucleotide-binding</keyword>
<dbReference type="GO" id="GO:0003723">
    <property type="term" value="F:RNA binding"/>
    <property type="evidence" value="ECO:0007669"/>
    <property type="project" value="InterPro"/>
</dbReference>
<gene>
    <name evidence="10" type="primary">tyrS</name>
    <name evidence="10" type="ORF">Pan241w_05900</name>
</gene>
<dbReference type="PANTHER" id="PTHR11766">
    <property type="entry name" value="TYROSYL-TRNA SYNTHETASE"/>
    <property type="match status" value="1"/>
</dbReference>
<keyword evidence="6 9" id="KW-0030">Aminoacyl-tRNA synthetase</keyword>
<keyword evidence="4 9" id="KW-0067">ATP-binding</keyword>
<evidence type="ECO:0000256" key="6">
    <source>
        <dbReference type="ARBA" id="ARBA00023146"/>
    </source>
</evidence>
<dbReference type="Gene3D" id="3.40.50.620">
    <property type="entry name" value="HUPs"/>
    <property type="match status" value="1"/>
</dbReference>
<organism evidence="10 11">
    <name type="scientific">Gimesia alba</name>
    <dbReference type="NCBI Taxonomy" id="2527973"/>
    <lineage>
        <taxon>Bacteria</taxon>
        <taxon>Pseudomonadati</taxon>
        <taxon>Planctomycetota</taxon>
        <taxon>Planctomycetia</taxon>
        <taxon>Planctomycetales</taxon>
        <taxon>Planctomycetaceae</taxon>
        <taxon>Gimesia</taxon>
    </lineage>
</organism>
<evidence type="ECO:0000256" key="7">
    <source>
        <dbReference type="ARBA" id="ARBA00048248"/>
    </source>
</evidence>
<dbReference type="Proteomes" id="UP000317171">
    <property type="component" value="Chromosome"/>
</dbReference>
<dbReference type="GO" id="GO:0006437">
    <property type="term" value="P:tyrosyl-tRNA aminoacylation"/>
    <property type="evidence" value="ECO:0007669"/>
    <property type="project" value="UniProtKB-UniRule"/>
</dbReference>
<dbReference type="PANTHER" id="PTHR11766:SF1">
    <property type="entry name" value="TYROSINE--TRNA LIGASE"/>
    <property type="match status" value="1"/>
</dbReference>
<dbReference type="RefSeq" id="WP_145210651.1">
    <property type="nucleotide sequence ID" value="NZ_CP036269.1"/>
</dbReference>
<dbReference type="InterPro" id="IPR024088">
    <property type="entry name" value="Tyr-tRNA-ligase_bac-type"/>
</dbReference>
<dbReference type="Pfam" id="PF00579">
    <property type="entry name" value="tRNA-synt_1b"/>
    <property type="match status" value="1"/>
</dbReference>
<dbReference type="NCBIfam" id="TIGR00234">
    <property type="entry name" value="tyrS"/>
    <property type="match status" value="1"/>
</dbReference>
<dbReference type="GO" id="GO:0005524">
    <property type="term" value="F:ATP binding"/>
    <property type="evidence" value="ECO:0007669"/>
    <property type="project" value="UniProtKB-KW"/>
</dbReference>
<keyword evidence="11" id="KW-1185">Reference proteome</keyword>
<dbReference type="PRINTS" id="PR01040">
    <property type="entry name" value="TRNASYNTHTYR"/>
</dbReference>
<dbReference type="InterPro" id="IPR002305">
    <property type="entry name" value="aa-tRNA-synth_Ic"/>
</dbReference>
<evidence type="ECO:0000256" key="3">
    <source>
        <dbReference type="ARBA" id="ARBA00022741"/>
    </source>
</evidence>
<dbReference type="GO" id="GO:0005829">
    <property type="term" value="C:cytosol"/>
    <property type="evidence" value="ECO:0007669"/>
    <property type="project" value="TreeGrafter"/>
</dbReference>
<evidence type="ECO:0000313" key="10">
    <source>
        <dbReference type="EMBL" id="QDT40533.1"/>
    </source>
</evidence>
<dbReference type="Gene3D" id="1.10.240.10">
    <property type="entry name" value="Tyrosyl-Transfer RNA Synthetase"/>
    <property type="match status" value="1"/>
</dbReference>
<keyword evidence="5 9" id="KW-0648">Protein biosynthesis</keyword>
<dbReference type="KEGG" id="gaz:Pan241w_05900"/>
<dbReference type="InterPro" id="IPR036986">
    <property type="entry name" value="S4_RNA-bd_sf"/>
</dbReference>
<keyword evidence="2 9" id="KW-0436">Ligase</keyword>
<dbReference type="InterPro" id="IPR014729">
    <property type="entry name" value="Rossmann-like_a/b/a_fold"/>
</dbReference>
<dbReference type="Gene3D" id="3.10.290.10">
    <property type="entry name" value="RNA-binding S4 domain"/>
    <property type="match status" value="1"/>
</dbReference>
<name>A0A517R9S8_9PLAN</name>
<proteinExistence type="inferred from homology"/>
<evidence type="ECO:0000256" key="9">
    <source>
        <dbReference type="RuleBase" id="RU363036"/>
    </source>
</evidence>
<reference evidence="10 11" key="1">
    <citation type="submission" date="2019-02" db="EMBL/GenBank/DDBJ databases">
        <title>Deep-cultivation of Planctomycetes and their phenomic and genomic characterization uncovers novel biology.</title>
        <authorList>
            <person name="Wiegand S."/>
            <person name="Jogler M."/>
            <person name="Boedeker C."/>
            <person name="Pinto D."/>
            <person name="Vollmers J."/>
            <person name="Rivas-Marin E."/>
            <person name="Kohn T."/>
            <person name="Peeters S.H."/>
            <person name="Heuer A."/>
            <person name="Rast P."/>
            <person name="Oberbeckmann S."/>
            <person name="Bunk B."/>
            <person name="Jeske O."/>
            <person name="Meyerdierks A."/>
            <person name="Storesund J.E."/>
            <person name="Kallscheuer N."/>
            <person name="Luecker S."/>
            <person name="Lage O.M."/>
            <person name="Pohl T."/>
            <person name="Merkel B.J."/>
            <person name="Hornburger P."/>
            <person name="Mueller R.-W."/>
            <person name="Bruemmer F."/>
            <person name="Labrenz M."/>
            <person name="Spormann A.M."/>
            <person name="Op den Camp H."/>
            <person name="Overmann J."/>
            <person name="Amann R."/>
            <person name="Jetten M.S.M."/>
            <person name="Mascher T."/>
            <person name="Medema M.H."/>
            <person name="Devos D.P."/>
            <person name="Kaster A.-K."/>
            <person name="Ovreas L."/>
            <person name="Rohde M."/>
            <person name="Galperin M.Y."/>
            <person name="Jogler C."/>
        </authorList>
    </citation>
    <scope>NUCLEOTIDE SEQUENCE [LARGE SCALE GENOMIC DNA]</scope>
    <source>
        <strain evidence="10 11">Pan241w</strain>
    </source>
</reference>
<dbReference type="InterPro" id="IPR002307">
    <property type="entry name" value="Tyr-tRNA-ligase"/>
</dbReference>
<dbReference type="OrthoDB" id="9804243at2"/>
<comment type="similarity">
    <text evidence="9">Belongs to the class-I aminoacyl-tRNA synthetase family.</text>
</comment>
<protein>
    <recommendedName>
        <fullName evidence="1 8">Tyrosine--tRNA ligase</fullName>
        <ecNumber evidence="1 8">6.1.1.1</ecNumber>
    </recommendedName>
</protein>
<evidence type="ECO:0000256" key="2">
    <source>
        <dbReference type="ARBA" id="ARBA00022598"/>
    </source>
</evidence>
<dbReference type="GO" id="GO:0004831">
    <property type="term" value="F:tyrosine-tRNA ligase activity"/>
    <property type="evidence" value="ECO:0007669"/>
    <property type="project" value="UniProtKB-UniRule"/>
</dbReference>
<dbReference type="SUPFAM" id="SSF52374">
    <property type="entry name" value="Nucleotidylyl transferase"/>
    <property type="match status" value="1"/>
</dbReference>
<evidence type="ECO:0000313" key="11">
    <source>
        <dbReference type="Proteomes" id="UP000317171"/>
    </source>
</evidence>
<evidence type="ECO:0000256" key="5">
    <source>
        <dbReference type="ARBA" id="ARBA00022917"/>
    </source>
</evidence>
<dbReference type="EMBL" id="CP036269">
    <property type="protein sequence ID" value="QDT40533.1"/>
    <property type="molecule type" value="Genomic_DNA"/>
</dbReference>
<dbReference type="EC" id="6.1.1.1" evidence="1 8"/>